<evidence type="ECO:0000256" key="1">
    <source>
        <dbReference type="SAM" id="MobiDB-lite"/>
    </source>
</evidence>
<organism evidence="3 4">
    <name type="scientific">Coprinopsis cinerea (strain Okayama-7 / 130 / ATCC MYA-4618 / FGSC 9003)</name>
    <name type="common">Inky cap fungus</name>
    <name type="synonym">Hormographiella aspergillata</name>
    <dbReference type="NCBI Taxonomy" id="240176"/>
    <lineage>
        <taxon>Eukaryota</taxon>
        <taxon>Fungi</taxon>
        <taxon>Dikarya</taxon>
        <taxon>Basidiomycota</taxon>
        <taxon>Agaricomycotina</taxon>
        <taxon>Agaricomycetes</taxon>
        <taxon>Agaricomycetidae</taxon>
        <taxon>Agaricales</taxon>
        <taxon>Agaricineae</taxon>
        <taxon>Psathyrellaceae</taxon>
        <taxon>Coprinopsis</taxon>
    </lineage>
</organism>
<protein>
    <recommendedName>
        <fullName evidence="5">Secreted protein</fullName>
    </recommendedName>
</protein>
<dbReference type="OrthoDB" id="5150177at2759"/>
<feature type="chain" id="PRO_5002726941" description="Secreted protein" evidence="2">
    <location>
        <begin position="22"/>
        <end position="258"/>
    </location>
</feature>
<feature type="signal peptide" evidence="2">
    <location>
        <begin position="1"/>
        <end position="21"/>
    </location>
</feature>
<dbReference type="KEGG" id="cci:CC1G_04422"/>
<evidence type="ECO:0000313" key="3">
    <source>
        <dbReference type="EMBL" id="EAU93443.2"/>
    </source>
</evidence>
<dbReference type="HOGENOM" id="CLU_1077751_0_0_1"/>
<dbReference type="RefSeq" id="XP_001828451.2">
    <property type="nucleotide sequence ID" value="XM_001828399.2"/>
</dbReference>
<proteinExistence type="predicted"/>
<dbReference type="AlphaFoldDB" id="A8N0K1"/>
<dbReference type="Proteomes" id="UP000001861">
    <property type="component" value="Unassembled WGS sequence"/>
</dbReference>
<sequence length="258" mass="28569">MAGRVVTSVVVASALLQTVAALPCIGCGPGVRSAPGPSGSGSPTYAINPALVSPKPGPTFAVPDHLRPGYVYHGPPGSRPKGLSKPRGSYRPRELTFGDEDDLVARQGGWKSKLKQFVPKNEDQMKAATGKFFQGWRAAKNLYKSGKSAYRTYKGIKNSIRPRDLELVDDLTAREFDLEEFEARDLFDMDDIEARDFSTLEDIEARDFEDVEARGYEGFDDIDARELAHAIVADEVFSRDFDDVYETREFDGFMDDLD</sequence>
<feature type="region of interest" description="Disordered" evidence="1">
    <location>
        <begin position="67"/>
        <end position="92"/>
    </location>
</feature>
<evidence type="ECO:0000313" key="4">
    <source>
        <dbReference type="Proteomes" id="UP000001861"/>
    </source>
</evidence>
<accession>A8N0K1</accession>
<keyword evidence="4" id="KW-1185">Reference proteome</keyword>
<dbReference type="InParanoid" id="A8N0K1"/>
<evidence type="ECO:0000256" key="2">
    <source>
        <dbReference type="SAM" id="SignalP"/>
    </source>
</evidence>
<reference evidence="3 4" key="1">
    <citation type="journal article" date="2010" name="Proc. Natl. Acad. Sci. U.S.A.">
        <title>Insights into evolution of multicellular fungi from the assembled chromosomes of the mushroom Coprinopsis cinerea (Coprinus cinereus).</title>
        <authorList>
            <person name="Stajich J.E."/>
            <person name="Wilke S.K."/>
            <person name="Ahren D."/>
            <person name="Au C.H."/>
            <person name="Birren B.W."/>
            <person name="Borodovsky M."/>
            <person name="Burns C."/>
            <person name="Canback B."/>
            <person name="Casselton L.A."/>
            <person name="Cheng C.K."/>
            <person name="Deng J."/>
            <person name="Dietrich F.S."/>
            <person name="Fargo D.C."/>
            <person name="Farman M.L."/>
            <person name="Gathman A.C."/>
            <person name="Goldberg J."/>
            <person name="Guigo R."/>
            <person name="Hoegger P.J."/>
            <person name="Hooker J.B."/>
            <person name="Huggins A."/>
            <person name="James T.Y."/>
            <person name="Kamada T."/>
            <person name="Kilaru S."/>
            <person name="Kodira C."/>
            <person name="Kues U."/>
            <person name="Kupfer D."/>
            <person name="Kwan H.S."/>
            <person name="Lomsadze A."/>
            <person name="Li W."/>
            <person name="Lilly W.W."/>
            <person name="Ma L.J."/>
            <person name="Mackey A.J."/>
            <person name="Manning G."/>
            <person name="Martin F."/>
            <person name="Muraguchi H."/>
            <person name="Natvig D.O."/>
            <person name="Palmerini H."/>
            <person name="Ramesh M.A."/>
            <person name="Rehmeyer C.J."/>
            <person name="Roe B.A."/>
            <person name="Shenoy N."/>
            <person name="Stanke M."/>
            <person name="Ter-Hovhannisyan V."/>
            <person name="Tunlid A."/>
            <person name="Velagapudi R."/>
            <person name="Vision T.J."/>
            <person name="Zeng Q."/>
            <person name="Zolan M.E."/>
            <person name="Pukkila P.J."/>
        </authorList>
    </citation>
    <scope>NUCLEOTIDE SEQUENCE [LARGE SCALE GENOMIC DNA]</scope>
    <source>
        <strain evidence="4">Okayama-7 / 130 / ATCC MYA-4618 / FGSC 9003</strain>
    </source>
</reference>
<comment type="caution">
    <text evidence="3">The sequence shown here is derived from an EMBL/GenBank/DDBJ whole genome shotgun (WGS) entry which is preliminary data.</text>
</comment>
<dbReference type="GeneID" id="6004874"/>
<gene>
    <name evidence="3" type="ORF">CC1G_04422</name>
</gene>
<keyword evidence="2" id="KW-0732">Signal</keyword>
<evidence type="ECO:0008006" key="5">
    <source>
        <dbReference type="Google" id="ProtNLM"/>
    </source>
</evidence>
<dbReference type="VEuPathDB" id="FungiDB:CC1G_04422"/>
<dbReference type="EMBL" id="AACS02000001">
    <property type="protein sequence ID" value="EAU93443.2"/>
    <property type="molecule type" value="Genomic_DNA"/>
</dbReference>
<name>A8N0K1_COPC7</name>